<dbReference type="AlphaFoldDB" id="A0A2U2B6S6"/>
<protein>
    <recommendedName>
        <fullName evidence="6">Peptidyl-prolyl cis-trans isomerase</fullName>
        <ecNumber evidence="6">5.2.1.8</ecNumber>
    </recommendedName>
</protein>
<dbReference type="GO" id="GO:0006457">
    <property type="term" value="P:protein folding"/>
    <property type="evidence" value="ECO:0007669"/>
    <property type="project" value="InterPro"/>
</dbReference>
<evidence type="ECO:0000256" key="1">
    <source>
        <dbReference type="ARBA" id="ARBA00000971"/>
    </source>
</evidence>
<proteinExistence type="inferred from homology"/>
<evidence type="ECO:0000256" key="2">
    <source>
        <dbReference type="ARBA" id="ARBA00006577"/>
    </source>
</evidence>
<dbReference type="InterPro" id="IPR001179">
    <property type="entry name" value="PPIase_FKBP_dom"/>
</dbReference>
<dbReference type="GO" id="GO:0003755">
    <property type="term" value="F:peptidyl-prolyl cis-trans isomerase activity"/>
    <property type="evidence" value="ECO:0007669"/>
    <property type="project" value="UniProtKB-UniRule"/>
</dbReference>
<dbReference type="Pfam" id="PF01346">
    <property type="entry name" value="FKBP_N"/>
    <property type="match status" value="1"/>
</dbReference>
<keyword evidence="10" id="KW-1185">Reference proteome</keyword>
<feature type="signal peptide" evidence="7">
    <location>
        <begin position="1"/>
        <end position="19"/>
    </location>
</feature>
<dbReference type="PANTHER" id="PTHR43811">
    <property type="entry name" value="FKBP-TYPE PEPTIDYL-PROLYL CIS-TRANS ISOMERASE FKPA"/>
    <property type="match status" value="1"/>
</dbReference>
<sequence>MKVKHLAIGLIAASFFASACNRVPHTGEANMETELDSLSYALGFIEANSWKERVQQAPFDTLDFKQVALAFKDANILDRYMEFRKNQFDTLNVAMFKKGFFNEVAYDKSYFTDMTADVYVRKIFQKNKEKRDSQKKADAAENLKKGQAFLDENALKDGVISTESGLQYKVIEEGDGPVPTPEDRVKCTYHGTLIDGTVFDSSVERGDTASFRVKGVIKGWQEALTMMPVGAKWKLYIPSDLAYGQNGAGTDIGPNETIMFEVELIDIIESK</sequence>
<feature type="domain" description="PPIase FKBP-type" evidence="8">
    <location>
        <begin position="182"/>
        <end position="268"/>
    </location>
</feature>
<evidence type="ECO:0000256" key="7">
    <source>
        <dbReference type="SAM" id="SignalP"/>
    </source>
</evidence>
<evidence type="ECO:0000313" key="10">
    <source>
        <dbReference type="Proteomes" id="UP000244956"/>
    </source>
</evidence>
<name>A0A2U2B6S6_9BACT</name>
<dbReference type="OrthoDB" id="9814548at2"/>
<keyword evidence="3 5" id="KW-0697">Rotamase</keyword>
<dbReference type="SUPFAM" id="SSF54534">
    <property type="entry name" value="FKBP-like"/>
    <property type="match status" value="1"/>
</dbReference>
<accession>A0A2U2B6S6</accession>
<evidence type="ECO:0000256" key="4">
    <source>
        <dbReference type="ARBA" id="ARBA00023235"/>
    </source>
</evidence>
<dbReference type="InterPro" id="IPR036944">
    <property type="entry name" value="PPIase_FKBP_N_sf"/>
</dbReference>
<dbReference type="Proteomes" id="UP000244956">
    <property type="component" value="Unassembled WGS sequence"/>
</dbReference>
<dbReference type="RefSeq" id="WP_109265005.1">
    <property type="nucleotide sequence ID" value="NZ_QEWP01000011.1"/>
</dbReference>
<comment type="catalytic activity">
    <reaction evidence="1 5 6">
        <text>[protein]-peptidylproline (omega=180) = [protein]-peptidylproline (omega=0)</text>
        <dbReference type="Rhea" id="RHEA:16237"/>
        <dbReference type="Rhea" id="RHEA-COMP:10747"/>
        <dbReference type="Rhea" id="RHEA-COMP:10748"/>
        <dbReference type="ChEBI" id="CHEBI:83833"/>
        <dbReference type="ChEBI" id="CHEBI:83834"/>
        <dbReference type="EC" id="5.2.1.8"/>
    </reaction>
</comment>
<keyword evidence="7" id="KW-0732">Signal</keyword>
<dbReference type="InterPro" id="IPR000774">
    <property type="entry name" value="PPIase_FKBP_N"/>
</dbReference>
<feature type="chain" id="PRO_5015483120" description="Peptidyl-prolyl cis-trans isomerase" evidence="7">
    <location>
        <begin position="20"/>
        <end position="271"/>
    </location>
</feature>
<reference evidence="9 10" key="1">
    <citation type="submission" date="2018-05" db="EMBL/GenBank/DDBJ databases">
        <title>Marinilabilia rubrum sp. nov., isolated from saltern sediment.</title>
        <authorList>
            <person name="Zhang R."/>
        </authorList>
    </citation>
    <scope>NUCLEOTIDE SEQUENCE [LARGE SCALE GENOMIC DNA]</scope>
    <source>
        <strain evidence="9 10">WTE16</strain>
    </source>
</reference>
<dbReference type="EC" id="5.2.1.8" evidence="6"/>
<comment type="similarity">
    <text evidence="2 6">Belongs to the FKBP-type PPIase family.</text>
</comment>
<comment type="caution">
    <text evidence="9">The sequence shown here is derived from an EMBL/GenBank/DDBJ whole genome shotgun (WGS) entry which is preliminary data.</text>
</comment>
<gene>
    <name evidence="9" type="ORF">DDZ16_13465</name>
</gene>
<keyword evidence="4 5" id="KW-0413">Isomerase</keyword>
<evidence type="ECO:0000256" key="6">
    <source>
        <dbReference type="RuleBase" id="RU003915"/>
    </source>
</evidence>
<dbReference type="PANTHER" id="PTHR43811:SF23">
    <property type="entry name" value="FKBP-TYPE 22 KDA PEPTIDYL-PROLYL CIS-TRANS ISOMERASE"/>
    <property type="match status" value="1"/>
</dbReference>
<dbReference type="Pfam" id="PF00254">
    <property type="entry name" value="FKBP_C"/>
    <property type="match status" value="1"/>
</dbReference>
<dbReference type="Gene3D" id="3.10.50.40">
    <property type="match status" value="1"/>
</dbReference>
<dbReference type="EMBL" id="QEWP01000011">
    <property type="protein sequence ID" value="PWD98743.1"/>
    <property type="molecule type" value="Genomic_DNA"/>
</dbReference>
<evidence type="ECO:0000256" key="3">
    <source>
        <dbReference type="ARBA" id="ARBA00023110"/>
    </source>
</evidence>
<dbReference type="PROSITE" id="PS51257">
    <property type="entry name" value="PROKAR_LIPOPROTEIN"/>
    <property type="match status" value="1"/>
</dbReference>
<dbReference type="InterPro" id="IPR046357">
    <property type="entry name" value="PPIase_dom_sf"/>
</dbReference>
<organism evidence="9 10">
    <name type="scientific">Marinilabilia rubra</name>
    <dbReference type="NCBI Taxonomy" id="2162893"/>
    <lineage>
        <taxon>Bacteria</taxon>
        <taxon>Pseudomonadati</taxon>
        <taxon>Bacteroidota</taxon>
        <taxon>Bacteroidia</taxon>
        <taxon>Marinilabiliales</taxon>
        <taxon>Marinilabiliaceae</taxon>
        <taxon>Marinilabilia</taxon>
    </lineage>
</organism>
<evidence type="ECO:0000259" key="8">
    <source>
        <dbReference type="PROSITE" id="PS50059"/>
    </source>
</evidence>
<dbReference type="PROSITE" id="PS50059">
    <property type="entry name" value="FKBP_PPIASE"/>
    <property type="match status" value="1"/>
</dbReference>
<evidence type="ECO:0000256" key="5">
    <source>
        <dbReference type="PROSITE-ProRule" id="PRU00277"/>
    </source>
</evidence>
<dbReference type="Gene3D" id="1.10.287.460">
    <property type="entry name" value="Peptidyl-prolyl cis-trans isomerase, FKBP-type, N-terminal domain"/>
    <property type="match status" value="1"/>
</dbReference>
<evidence type="ECO:0000313" key="9">
    <source>
        <dbReference type="EMBL" id="PWD98743.1"/>
    </source>
</evidence>